<feature type="transmembrane region" description="Helical" evidence="2">
    <location>
        <begin position="326"/>
        <end position="347"/>
    </location>
</feature>
<evidence type="ECO:0000313" key="4">
    <source>
        <dbReference type="EMBL" id="PNQ96571.1"/>
    </source>
</evidence>
<keyword evidence="2" id="KW-1133">Transmembrane helix</keyword>
<feature type="transmembrane region" description="Helical" evidence="2">
    <location>
        <begin position="262"/>
        <end position="281"/>
    </location>
</feature>
<dbReference type="Proteomes" id="UP000236268">
    <property type="component" value="Unassembled WGS sequence"/>
</dbReference>
<evidence type="ECO:0000313" key="5">
    <source>
        <dbReference type="Proteomes" id="UP000236268"/>
    </source>
</evidence>
<dbReference type="Pfam" id="PF24677">
    <property type="entry name" value="DUF7657"/>
    <property type="match status" value="1"/>
</dbReference>
<name>A0A2K1FVJ3_9PROT</name>
<dbReference type="EMBL" id="POWG01000028">
    <property type="protein sequence ID" value="PNQ96571.1"/>
    <property type="molecule type" value="Genomic_DNA"/>
</dbReference>
<proteinExistence type="predicted"/>
<reference evidence="4 5" key="1">
    <citation type="submission" date="2018-01" db="EMBL/GenBank/DDBJ databases">
        <title>Whole genome sequence of Azospirillum brasilense REC3 isolated from strawberry roots.</title>
        <authorList>
            <person name="Fontana C.A."/>
            <person name="Salazar S.M."/>
            <person name="Bassi D."/>
            <person name="Puglisi E."/>
            <person name="Lovaisa N.C."/>
            <person name="Toffoli L.M."/>
            <person name="Pedraza R."/>
            <person name="Cocconcelli P.S."/>
        </authorList>
    </citation>
    <scope>NUCLEOTIDE SEQUENCE [LARGE SCALE GENOMIC DNA]</scope>
    <source>
        <strain evidence="4 5">REC3</strain>
        <plasmid evidence="4">p16unnamed</plasmid>
    </source>
</reference>
<keyword evidence="4" id="KW-0614">Plasmid</keyword>
<evidence type="ECO:0000256" key="1">
    <source>
        <dbReference type="SAM" id="MobiDB-lite"/>
    </source>
</evidence>
<feature type="transmembrane region" description="Helical" evidence="2">
    <location>
        <begin position="134"/>
        <end position="157"/>
    </location>
</feature>
<feature type="transmembrane region" description="Helical" evidence="2">
    <location>
        <begin position="408"/>
        <end position="424"/>
    </location>
</feature>
<feature type="transmembrane region" description="Helical" evidence="2">
    <location>
        <begin position="238"/>
        <end position="255"/>
    </location>
</feature>
<feature type="transmembrane region" description="Helical" evidence="2">
    <location>
        <begin position="368"/>
        <end position="388"/>
    </location>
</feature>
<sequence>MEYRAMTAMPETAVRDGTLATAADASSSQGKNRAFPDLFVLAVIVAGLIYTALGWTPSSYGVALSGIGAAGDGLVFGTPKPIRSDEWAVWTPFIQIAAGNGFDRLNALSPYAEDLRNFNALPLLDWGLPFKPQFWPFLAVDPAWAFSFSHAVFIVLFLIGYHRLFLAFGFARFWSAAAACLMFFTSYAQFWWTTTGPLLAIFPWLLLAVLARLPWYLHAALMAYVTAFWLLSHLYPPVIVPLAFAGGALLLAFRPEVLRPRTLLPCLAGVALGVGLAWLYLHEPIKVMAATVYPGSRSVGGGSVPLPLYLAQFFPFLVSTDDYRDLLNLNICEVATGGSYLLLLAMVCLDHGRMVEVLRRGGAERTALLRQLLVPLAAFALMSVWMLTPVPNVWGRVLLWDKVPGNRMVFAAGLLLLCLSLTLLRTGAIRLSWKRFAVVTVVVGLSWAMANGGLDGLLSRLAVNRMDLAILPPLALAVWLATRGALSGPWVGAALILCALSANAVGFGGFNPIQSAWPIFHRPATPVTAAFDASAAAHPEGWVLQGGMLPGALMQGLGYRSLQHVQIAPALSFFRPYFPEMDDTTYNRLFNRYAHVQIVPGLPAPGSPQADVVQLPMERFLSPPPPPQDPRGEAALKASR</sequence>
<feature type="transmembrane region" description="Helical" evidence="2">
    <location>
        <begin position="436"/>
        <end position="454"/>
    </location>
</feature>
<organism evidence="4 5">
    <name type="scientific">Azospirillum argentinense</name>
    <dbReference type="NCBI Taxonomy" id="2970906"/>
    <lineage>
        <taxon>Bacteria</taxon>
        <taxon>Pseudomonadati</taxon>
        <taxon>Pseudomonadota</taxon>
        <taxon>Alphaproteobacteria</taxon>
        <taxon>Rhodospirillales</taxon>
        <taxon>Azospirillaceae</taxon>
        <taxon>Azospirillum</taxon>
    </lineage>
</organism>
<feature type="region of interest" description="Disordered" evidence="1">
    <location>
        <begin position="618"/>
        <end position="640"/>
    </location>
</feature>
<feature type="transmembrane region" description="Helical" evidence="2">
    <location>
        <begin position="38"/>
        <end position="56"/>
    </location>
</feature>
<dbReference type="AlphaFoldDB" id="A0A2K1FVJ3"/>
<comment type="caution">
    <text evidence="4">The sequence shown here is derived from an EMBL/GenBank/DDBJ whole genome shotgun (WGS) entry which is preliminary data.</text>
</comment>
<accession>A0A2K1FVJ3</accession>
<evidence type="ECO:0000256" key="2">
    <source>
        <dbReference type="SAM" id="Phobius"/>
    </source>
</evidence>
<feature type="transmembrane region" description="Helical" evidence="2">
    <location>
        <begin position="489"/>
        <end position="510"/>
    </location>
</feature>
<keyword evidence="2" id="KW-0472">Membrane</keyword>
<feature type="domain" description="DUF7657" evidence="3">
    <location>
        <begin position="39"/>
        <end position="425"/>
    </location>
</feature>
<protein>
    <recommendedName>
        <fullName evidence="3">DUF7657 domain-containing protein</fullName>
    </recommendedName>
</protein>
<feature type="transmembrane region" description="Helical" evidence="2">
    <location>
        <begin position="164"/>
        <end position="184"/>
    </location>
</feature>
<keyword evidence="2" id="KW-0812">Transmembrane</keyword>
<geneLocation type="plasmid" evidence="4">
    <name>p16unnamed</name>
</geneLocation>
<feature type="transmembrane region" description="Helical" evidence="2">
    <location>
        <begin position="190"/>
        <end position="210"/>
    </location>
</feature>
<evidence type="ECO:0000259" key="3">
    <source>
        <dbReference type="Pfam" id="PF24677"/>
    </source>
</evidence>
<gene>
    <name evidence="4" type="ORF">C1S70_22640</name>
</gene>
<dbReference type="InterPro" id="IPR056074">
    <property type="entry name" value="DUF7657"/>
</dbReference>